<dbReference type="SUPFAM" id="SSF49742">
    <property type="entry name" value="PHM/PNGase F"/>
    <property type="match status" value="1"/>
</dbReference>
<feature type="region of interest" description="Disordered" evidence="2">
    <location>
        <begin position="23"/>
        <end position="42"/>
    </location>
</feature>
<dbReference type="Gene3D" id="2.60.120.230">
    <property type="match status" value="1"/>
</dbReference>
<organism evidence="4 5">
    <name type="scientific">Chondromyces apiculatus DSM 436</name>
    <dbReference type="NCBI Taxonomy" id="1192034"/>
    <lineage>
        <taxon>Bacteria</taxon>
        <taxon>Pseudomonadati</taxon>
        <taxon>Myxococcota</taxon>
        <taxon>Polyangia</taxon>
        <taxon>Polyangiales</taxon>
        <taxon>Polyangiaceae</taxon>
        <taxon>Chondromyces</taxon>
    </lineage>
</organism>
<name>A0A017TBR8_9BACT</name>
<evidence type="ECO:0000313" key="5">
    <source>
        <dbReference type="Proteomes" id="UP000019678"/>
    </source>
</evidence>
<reference evidence="4 5" key="1">
    <citation type="submission" date="2013-05" db="EMBL/GenBank/DDBJ databases">
        <title>Genome assembly of Chondromyces apiculatus DSM 436.</title>
        <authorList>
            <person name="Sharma G."/>
            <person name="Khatri I."/>
            <person name="Kaur C."/>
            <person name="Mayilraj S."/>
            <person name="Subramanian S."/>
        </authorList>
    </citation>
    <scope>NUCLEOTIDE SEQUENCE [LARGE SCALE GENOMIC DNA]</scope>
    <source>
        <strain evidence="4 5">DSM 436</strain>
    </source>
</reference>
<dbReference type="EMBL" id="ASRX01000016">
    <property type="protein sequence ID" value="EYF06367.1"/>
    <property type="molecule type" value="Genomic_DNA"/>
</dbReference>
<protein>
    <recommendedName>
        <fullName evidence="3">Copper type II ascorbate-dependent monooxygenase C-terminal domain-containing protein</fullName>
    </recommendedName>
</protein>
<evidence type="ECO:0000256" key="1">
    <source>
        <dbReference type="ARBA" id="ARBA00023157"/>
    </source>
</evidence>
<dbReference type="RefSeq" id="WP_081864796.1">
    <property type="nucleotide sequence ID" value="NZ_ASRX01000016.1"/>
</dbReference>
<dbReference type="AlphaFoldDB" id="A0A017TBR8"/>
<dbReference type="InterPro" id="IPR024548">
    <property type="entry name" value="Cu2_monoox_C"/>
</dbReference>
<dbReference type="InterPro" id="IPR008977">
    <property type="entry name" value="PHM/PNGase_F_dom_sf"/>
</dbReference>
<dbReference type="Proteomes" id="UP000019678">
    <property type="component" value="Unassembled WGS sequence"/>
</dbReference>
<proteinExistence type="predicted"/>
<dbReference type="STRING" id="1192034.CAP_1897"/>
<gene>
    <name evidence="4" type="ORF">CAP_1897</name>
</gene>
<feature type="domain" description="Copper type II ascorbate-dependent monooxygenase C-terminal" evidence="3">
    <location>
        <begin position="223"/>
        <end position="317"/>
    </location>
</feature>
<dbReference type="GO" id="GO:0016715">
    <property type="term" value="F:oxidoreductase activity, acting on paired donors, with incorporation or reduction of molecular oxygen, reduced ascorbate as one donor, and incorporation of one atom of oxygen"/>
    <property type="evidence" value="ECO:0007669"/>
    <property type="project" value="InterPro"/>
</dbReference>
<dbReference type="InterPro" id="IPR014784">
    <property type="entry name" value="Cu2_ascorb_mOase-like_C"/>
</dbReference>
<comment type="caution">
    <text evidence="4">The sequence shown here is derived from an EMBL/GenBank/DDBJ whole genome shotgun (WGS) entry which is preliminary data.</text>
</comment>
<evidence type="ECO:0000259" key="3">
    <source>
        <dbReference type="Pfam" id="PF03712"/>
    </source>
</evidence>
<evidence type="ECO:0000313" key="4">
    <source>
        <dbReference type="EMBL" id="EYF06367.1"/>
    </source>
</evidence>
<keyword evidence="1" id="KW-1015">Disulfide bond</keyword>
<dbReference type="OrthoDB" id="5490265at2"/>
<dbReference type="eggNOG" id="ENOG5031732">
    <property type="taxonomic scope" value="Bacteria"/>
</dbReference>
<dbReference type="PROSITE" id="PS51257">
    <property type="entry name" value="PROKAR_LIPOPROTEIN"/>
    <property type="match status" value="1"/>
</dbReference>
<evidence type="ECO:0000256" key="2">
    <source>
        <dbReference type="SAM" id="MobiDB-lite"/>
    </source>
</evidence>
<sequence length="409" mass="43678">MRTIAQLAGLGLIMGLLGCGGAEDGSSVEPDPNDDDLLAPPAEGQGAQFRMISRLDPGMEAEHCQFMQAPPEGMHVNRDEVRYTSGSHHVLLYATSYTEIPTAKDDGTEVDTSGVFDCSDGATNGWSVTKLVGGSQNGEGTSLVSFPPDVAMYIPPRAVLLMNAHYINASGDVLEPEVAINLHSIPAEQVKQEGDILFLYNAFIKVGAQSVRTARMRCPVWSDITIANVQSHMHARGKGYFAALSSGAPFYESDRWEDVEVKSFEGGFEVRAGEVLDYACDYQNHEQRDVYQGPRSTDEMCMLIGSYYPADPATSNCAADPDDVGSTNNMGAEWVGDGVATCAETLGCIQTAFTSAGDGFESLQGCVVDSDPAVSKEMSDTVRCLVLSLQRGQDPMSTCSAEISACAAK</sequence>
<accession>A0A017TBR8</accession>
<keyword evidence="5" id="KW-1185">Reference proteome</keyword>
<dbReference type="Pfam" id="PF03712">
    <property type="entry name" value="Cu2_monoox_C"/>
    <property type="match status" value="1"/>
</dbReference>